<dbReference type="FunFam" id="3.30.160.60:FF:000358">
    <property type="entry name" value="zinc finger protein 24"/>
    <property type="match status" value="1"/>
</dbReference>
<evidence type="ECO:0000256" key="6">
    <source>
        <dbReference type="ARBA" id="ARBA00022833"/>
    </source>
</evidence>
<evidence type="ECO:0000256" key="8">
    <source>
        <dbReference type="ARBA" id="ARBA00023125"/>
    </source>
</evidence>
<keyword evidence="15" id="KW-1185">Reference proteome</keyword>
<dbReference type="InterPro" id="IPR013087">
    <property type="entry name" value="Znf_C2H2_type"/>
</dbReference>
<evidence type="ECO:0000256" key="7">
    <source>
        <dbReference type="ARBA" id="ARBA00023015"/>
    </source>
</evidence>
<dbReference type="FunFam" id="3.30.160.60:FF:002343">
    <property type="entry name" value="Zinc finger protein 33A"/>
    <property type="match status" value="3"/>
</dbReference>
<reference evidence="15" key="1">
    <citation type="submission" date="2024-04" db="EMBL/GenBank/DDBJ databases">
        <title>Salinicola lusitanus LLJ914,a marine bacterium isolated from the Okinawa Trough.</title>
        <authorList>
            <person name="Li J."/>
        </authorList>
    </citation>
    <scope>NUCLEOTIDE SEQUENCE [LARGE SCALE GENOMIC DNA]</scope>
</reference>
<keyword evidence="7" id="KW-0805">Transcription regulation</keyword>
<feature type="region of interest" description="Disordered" evidence="12">
    <location>
        <begin position="450"/>
        <end position="490"/>
    </location>
</feature>
<accession>A0AAW0P6Y0</accession>
<dbReference type="PROSITE" id="PS00028">
    <property type="entry name" value="ZINC_FINGER_C2H2_1"/>
    <property type="match status" value="6"/>
</dbReference>
<evidence type="ECO:0000256" key="11">
    <source>
        <dbReference type="PROSITE-ProRule" id="PRU00042"/>
    </source>
</evidence>
<dbReference type="Proteomes" id="UP001460270">
    <property type="component" value="Unassembled WGS sequence"/>
</dbReference>
<sequence>MRELRALVQERLTAAAEDIFALFERTIAEFEEELRREKEKQSKHDSSVQIPSLSLAGVQMPSLSPGLDLNQIKEEPEEQSVKQEEEQLPEACFTQNLFHSEPVSLRACFTQSLFHSEPVSLRACSAPGRASFHHSCRYNLFTCFFTSSFPAASSQHIELCIQIIPAYSEVQKQATVLLLVIELLENACPDSKVTCVRTEESGSVCVKTEDTRADPHLQTEGDTQLTFDSNQDAPFSCSEAQMETEVEGDRSSAGADLCSGDRPEISASVNTSGTAEGAEDRKYQCTFCFQMSLLSPAGVQMSLSSLAGVQMSRLSPGLGLNQIKEESEEQSVKQEEEQLPDDVPKSSAVCERAPFSCSAAQTETEAGDRSSSAPNSGLSPKYKSEAESGGGVQMSSKSPAGVQMSSTSPAVVQMSKLNPGLGLNQIKEEPEEQSVKQEEEQLPVVCVKTEEETQGQDISAEPNLHSDTEGDTEHSSDADEDWRAPFSCSDAQTKGRDVKKFQCYVCRKTFGKKEHLQLHMRVHTGERPFSCPTCDKAFSIKGTLDKHMRTHTGEKPYSCSACKKTFSQKSTLDKHTRTHTGEKPYSCSTCDRTFADRSTLRTHVKTHTGEKPYSCSFCMKGFIKRGELDRHVRIHTGEKPFSCSVCNKSFAHCVTLQRHMRSHTGERPYSCSEPNRLVPRLRQEPGAIGDRAAQLLNQRFVSSAQEFGDRNGTYSREVWSLQRSTRT</sequence>
<keyword evidence="6" id="KW-0862">Zinc</keyword>
<organism evidence="14 15">
    <name type="scientific">Mugilogobius chulae</name>
    <name type="common">yellowstripe goby</name>
    <dbReference type="NCBI Taxonomy" id="88201"/>
    <lineage>
        <taxon>Eukaryota</taxon>
        <taxon>Metazoa</taxon>
        <taxon>Chordata</taxon>
        <taxon>Craniata</taxon>
        <taxon>Vertebrata</taxon>
        <taxon>Euteleostomi</taxon>
        <taxon>Actinopterygii</taxon>
        <taxon>Neopterygii</taxon>
        <taxon>Teleostei</taxon>
        <taxon>Neoteleostei</taxon>
        <taxon>Acanthomorphata</taxon>
        <taxon>Gobiaria</taxon>
        <taxon>Gobiiformes</taxon>
        <taxon>Gobioidei</taxon>
        <taxon>Gobiidae</taxon>
        <taxon>Gobionellinae</taxon>
        <taxon>Mugilogobius</taxon>
    </lineage>
</organism>
<dbReference type="EMBL" id="JBBPFD010000008">
    <property type="protein sequence ID" value="KAK7916091.1"/>
    <property type="molecule type" value="Genomic_DNA"/>
</dbReference>
<evidence type="ECO:0000256" key="4">
    <source>
        <dbReference type="ARBA" id="ARBA00022737"/>
    </source>
</evidence>
<evidence type="ECO:0000256" key="1">
    <source>
        <dbReference type="ARBA" id="ARBA00004123"/>
    </source>
</evidence>
<dbReference type="FunFam" id="3.30.160.60:FF:000508">
    <property type="entry name" value="Myeloid zinc finger 1"/>
    <property type="match status" value="1"/>
</dbReference>
<dbReference type="PROSITE" id="PS50157">
    <property type="entry name" value="ZINC_FINGER_C2H2_2"/>
    <property type="match status" value="6"/>
</dbReference>
<evidence type="ECO:0000256" key="10">
    <source>
        <dbReference type="ARBA" id="ARBA00023242"/>
    </source>
</evidence>
<feature type="domain" description="C2H2-type" evidence="13">
    <location>
        <begin position="501"/>
        <end position="528"/>
    </location>
</feature>
<keyword evidence="10" id="KW-0539">Nucleus</keyword>
<evidence type="ECO:0000313" key="14">
    <source>
        <dbReference type="EMBL" id="KAK7916091.1"/>
    </source>
</evidence>
<dbReference type="GO" id="GO:0008270">
    <property type="term" value="F:zinc ion binding"/>
    <property type="evidence" value="ECO:0007669"/>
    <property type="project" value="UniProtKB-KW"/>
</dbReference>
<evidence type="ECO:0000256" key="9">
    <source>
        <dbReference type="ARBA" id="ARBA00023163"/>
    </source>
</evidence>
<evidence type="ECO:0000256" key="12">
    <source>
        <dbReference type="SAM" id="MobiDB-lite"/>
    </source>
</evidence>
<evidence type="ECO:0000259" key="13">
    <source>
        <dbReference type="PROSITE" id="PS50157"/>
    </source>
</evidence>
<keyword evidence="9" id="KW-0804">Transcription</keyword>
<dbReference type="InterPro" id="IPR036236">
    <property type="entry name" value="Znf_C2H2_sf"/>
</dbReference>
<evidence type="ECO:0000256" key="3">
    <source>
        <dbReference type="ARBA" id="ARBA00022723"/>
    </source>
</evidence>
<evidence type="ECO:0000256" key="2">
    <source>
        <dbReference type="ARBA" id="ARBA00006991"/>
    </source>
</evidence>
<dbReference type="SMART" id="SM00355">
    <property type="entry name" value="ZnF_C2H2"/>
    <property type="match status" value="6"/>
</dbReference>
<feature type="domain" description="C2H2-type" evidence="13">
    <location>
        <begin position="529"/>
        <end position="556"/>
    </location>
</feature>
<dbReference type="SUPFAM" id="SSF57667">
    <property type="entry name" value="beta-beta-alpha zinc fingers"/>
    <property type="match status" value="4"/>
</dbReference>
<feature type="domain" description="C2H2-type" evidence="13">
    <location>
        <begin position="585"/>
        <end position="612"/>
    </location>
</feature>
<evidence type="ECO:0000256" key="5">
    <source>
        <dbReference type="ARBA" id="ARBA00022771"/>
    </source>
</evidence>
<feature type="region of interest" description="Disordered" evidence="12">
    <location>
        <begin position="359"/>
        <end position="409"/>
    </location>
</feature>
<keyword evidence="5 11" id="KW-0863">Zinc-finger</keyword>
<feature type="domain" description="C2H2-type" evidence="13">
    <location>
        <begin position="557"/>
        <end position="584"/>
    </location>
</feature>
<comment type="subcellular location">
    <subcellularLocation>
        <location evidence="1">Nucleus</location>
    </subcellularLocation>
</comment>
<dbReference type="InterPro" id="IPR050331">
    <property type="entry name" value="Zinc_finger"/>
</dbReference>
<dbReference type="AlphaFoldDB" id="A0AAW0P6Y0"/>
<feature type="domain" description="C2H2-type" evidence="13">
    <location>
        <begin position="613"/>
        <end position="640"/>
    </location>
</feature>
<name>A0AAW0P6Y0_9GOBI</name>
<feature type="region of interest" description="Disordered" evidence="12">
    <location>
        <begin position="324"/>
        <end position="347"/>
    </location>
</feature>
<dbReference type="GO" id="GO:0005634">
    <property type="term" value="C:nucleus"/>
    <property type="evidence" value="ECO:0007669"/>
    <property type="project" value="UniProtKB-SubCell"/>
</dbReference>
<dbReference type="GO" id="GO:0003677">
    <property type="term" value="F:DNA binding"/>
    <property type="evidence" value="ECO:0007669"/>
    <property type="project" value="UniProtKB-KW"/>
</dbReference>
<dbReference type="GO" id="GO:0042802">
    <property type="term" value="F:identical protein binding"/>
    <property type="evidence" value="ECO:0007669"/>
    <property type="project" value="UniProtKB-ARBA"/>
</dbReference>
<dbReference type="PANTHER" id="PTHR16515:SF49">
    <property type="entry name" value="GASTRULA ZINC FINGER PROTEIN XLCGF49.1-LIKE-RELATED"/>
    <property type="match status" value="1"/>
</dbReference>
<feature type="domain" description="C2H2-type" evidence="13">
    <location>
        <begin position="641"/>
        <end position="668"/>
    </location>
</feature>
<comment type="similarity">
    <text evidence="2">Belongs to the krueppel C2H2-type zinc-finger protein family.</text>
</comment>
<dbReference type="Gene3D" id="3.30.160.60">
    <property type="entry name" value="Classic Zinc Finger"/>
    <property type="match status" value="6"/>
</dbReference>
<feature type="region of interest" description="Disordered" evidence="12">
    <location>
        <begin position="243"/>
        <end position="275"/>
    </location>
</feature>
<evidence type="ECO:0000313" key="15">
    <source>
        <dbReference type="Proteomes" id="UP001460270"/>
    </source>
</evidence>
<keyword evidence="3" id="KW-0479">Metal-binding</keyword>
<keyword evidence="8" id="KW-0238">DNA-binding</keyword>
<dbReference type="Pfam" id="PF00096">
    <property type="entry name" value="zf-C2H2"/>
    <property type="match status" value="5"/>
</dbReference>
<keyword evidence="4" id="KW-0677">Repeat</keyword>
<protein>
    <recommendedName>
        <fullName evidence="13">C2H2-type domain-containing protein</fullName>
    </recommendedName>
</protein>
<gene>
    <name evidence="14" type="ORF">WMY93_011852</name>
</gene>
<dbReference type="GO" id="GO:0010468">
    <property type="term" value="P:regulation of gene expression"/>
    <property type="evidence" value="ECO:0007669"/>
    <property type="project" value="TreeGrafter"/>
</dbReference>
<proteinExistence type="inferred from homology"/>
<feature type="compositionally biased region" description="Basic and acidic residues" evidence="12">
    <location>
        <begin position="464"/>
        <end position="483"/>
    </location>
</feature>
<feature type="compositionally biased region" description="Polar residues" evidence="12">
    <location>
        <begin position="359"/>
        <end position="378"/>
    </location>
</feature>
<dbReference type="PANTHER" id="PTHR16515">
    <property type="entry name" value="PR DOMAIN ZINC FINGER PROTEIN"/>
    <property type="match status" value="1"/>
</dbReference>
<feature type="compositionally biased region" description="Polar residues" evidence="12">
    <location>
        <begin position="393"/>
        <end position="409"/>
    </location>
</feature>
<comment type="caution">
    <text evidence="14">The sequence shown here is derived from an EMBL/GenBank/DDBJ whole genome shotgun (WGS) entry which is preliminary data.</text>
</comment>